<dbReference type="RefSeq" id="XP_027446456.1">
    <property type="nucleotide sequence ID" value="XM_027590655.1"/>
</dbReference>
<sequence>MRAVGLPVLQLRVWDSWDPKRLRPRGGVHSRSRDGVTEPQTFADSRGRSRPQPYSSRGPAWARDLLKEKHVGRGRGPRKSPGAPAYTLGPELWRENEDASPPALRPVKPLCWRYLQSLPRTLCLLPKPLDPENSPPSRCLSRRSPLRSIGCTAAPEGQTKFGFGKRASGVILEISGRCTDCGKPPQSSVPGGRPPSTRRTYAVGGVRAVIPSKAEAWEARKPLEEKGSQKLNLPRPKSQRPDLGVPPHPGAAHQVPKQPVATREAVGAQRRKEASLIVNLRGATLGVLGSIFLSLFFYSPNPISPTSLNERVRENATIRSL</sequence>
<name>A0A6J2CSR9_ZALCA</name>
<evidence type="ECO:0000313" key="2">
    <source>
        <dbReference type="Proteomes" id="UP000515165"/>
    </source>
</evidence>
<gene>
    <name evidence="3" type="primary">LOC113920318</name>
</gene>
<feature type="region of interest" description="Disordered" evidence="1">
    <location>
        <begin position="220"/>
        <end position="260"/>
    </location>
</feature>
<reference evidence="3" key="1">
    <citation type="submission" date="2025-08" db="UniProtKB">
        <authorList>
            <consortium name="RefSeq"/>
        </authorList>
    </citation>
    <scope>IDENTIFICATION</scope>
    <source>
        <tissue evidence="3">Blood</tissue>
    </source>
</reference>
<protein>
    <submittedName>
        <fullName evidence="3">Uncharacterized protein LOC113920318</fullName>
    </submittedName>
</protein>
<dbReference type="GeneID" id="113920318"/>
<dbReference type="Proteomes" id="UP000515165">
    <property type="component" value="Chromosome 3"/>
</dbReference>
<organism evidence="2 3">
    <name type="scientific">Zalophus californianus</name>
    <name type="common">California sealion</name>
    <dbReference type="NCBI Taxonomy" id="9704"/>
    <lineage>
        <taxon>Eukaryota</taxon>
        <taxon>Metazoa</taxon>
        <taxon>Chordata</taxon>
        <taxon>Craniata</taxon>
        <taxon>Vertebrata</taxon>
        <taxon>Euteleostomi</taxon>
        <taxon>Mammalia</taxon>
        <taxon>Eutheria</taxon>
        <taxon>Laurasiatheria</taxon>
        <taxon>Carnivora</taxon>
        <taxon>Caniformia</taxon>
        <taxon>Pinnipedia</taxon>
        <taxon>Otariidae</taxon>
        <taxon>Zalophus</taxon>
    </lineage>
</organism>
<keyword evidence="2" id="KW-1185">Reference proteome</keyword>
<evidence type="ECO:0000313" key="3">
    <source>
        <dbReference type="RefSeq" id="XP_027446456.1"/>
    </source>
</evidence>
<proteinExistence type="predicted"/>
<dbReference type="KEGG" id="zca:113920318"/>
<feature type="region of interest" description="Disordered" evidence="1">
    <location>
        <begin position="22"/>
        <end position="61"/>
    </location>
</feature>
<evidence type="ECO:0000256" key="1">
    <source>
        <dbReference type="SAM" id="MobiDB-lite"/>
    </source>
</evidence>
<accession>A0A6J2CSR9</accession>
<dbReference type="AlphaFoldDB" id="A0A6J2CSR9"/>